<dbReference type="AlphaFoldDB" id="A0A1H5KPL5"/>
<dbReference type="STRING" id="648782.SAMN04488554_2372"/>
<evidence type="ECO:0000313" key="2">
    <source>
        <dbReference type="EMBL" id="SEE66574.1"/>
    </source>
</evidence>
<protein>
    <submittedName>
        <fullName evidence="2">Uncharacterized protein</fullName>
    </submittedName>
</protein>
<dbReference type="Pfam" id="PF20064">
    <property type="entry name" value="DUF6463"/>
    <property type="match status" value="1"/>
</dbReference>
<accession>A0A1H5KPL5</accession>
<keyword evidence="1" id="KW-1133">Transmembrane helix</keyword>
<dbReference type="InterPro" id="IPR045590">
    <property type="entry name" value="DUF6463"/>
</dbReference>
<feature type="transmembrane region" description="Helical" evidence="1">
    <location>
        <begin position="99"/>
        <end position="129"/>
    </location>
</feature>
<keyword evidence="1" id="KW-0472">Membrane</keyword>
<feature type="transmembrane region" description="Helical" evidence="1">
    <location>
        <begin position="64"/>
        <end position="87"/>
    </location>
</feature>
<name>A0A1H5KPL5_9MICO</name>
<reference evidence="3" key="1">
    <citation type="submission" date="2016-10" db="EMBL/GenBank/DDBJ databases">
        <authorList>
            <person name="Varghese N."/>
            <person name="Submissions S."/>
        </authorList>
    </citation>
    <scope>NUCLEOTIDE SEQUENCE [LARGE SCALE GENOMIC DNA]</scope>
    <source>
        <strain evidence="3">DSM 21368</strain>
    </source>
</reference>
<organism evidence="2 3">
    <name type="scientific">Ruania alba</name>
    <dbReference type="NCBI Taxonomy" id="648782"/>
    <lineage>
        <taxon>Bacteria</taxon>
        <taxon>Bacillati</taxon>
        <taxon>Actinomycetota</taxon>
        <taxon>Actinomycetes</taxon>
        <taxon>Micrococcales</taxon>
        <taxon>Ruaniaceae</taxon>
        <taxon>Ruania</taxon>
    </lineage>
</organism>
<evidence type="ECO:0000313" key="3">
    <source>
        <dbReference type="Proteomes" id="UP000199220"/>
    </source>
</evidence>
<gene>
    <name evidence="2" type="ORF">SAMN04488554_2372</name>
</gene>
<dbReference type="EMBL" id="FNTX01000002">
    <property type="protein sequence ID" value="SEE66574.1"/>
    <property type="molecule type" value="Genomic_DNA"/>
</dbReference>
<sequence length="140" mass="14605">MTSPTVARPVSGRRSRLDAWIPHLTLATAALHLLLGVVNALPQWRGIIGDGVWDSVPPQDDSRSSALWFMVSGVGLAGMGLLARRLVRTTGRIPPELGWLLLAGGVPVAVMQPASGGWLLIGLGVVAILNATRSAEGVSS</sequence>
<keyword evidence="1" id="KW-0812">Transmembrane</keyword>
<dbReference type="RefSeq" id="WP_089773340.1">
    <property type="nucleotide sequence ID" value="NZ_FNTX01000002.1"/>
</dbReference>
<keyword evidence="3" id="KW-1185">Reference proteome</keyword>
<proteinExistence type="predicted"/>
<dbReference type="Proteomes" id="UP000199220">
    <property type="component" value="Unassembled WGS sequence"/>
</dbReference>
<dbReference type="OrthoDB" id="3830785at2"/>
<evidence type="ECO:0000256" key="1">
    <source>
        <dbReference type="SAM" id="Phobius"/>
    </source>
</evidence>